<evidence type="ECO:0000313" key="1">
    <source>
        <dbReference type="EMBL" id="JAD98955.1"/>
    </source>
</evidence>
<reference evidence="1" key="2">
    <citation type="journal article" date="2015" name="Data Brief">
        <title>Shoot transcriptome of the giant reed, Arundo donax.</title>
        <authorList>
            <person name="Barrero R.A."/>
            <person name="Guerrero F.D."/>
            <person name="Moolhuijzen P."/>
            <person name="Goolsby J.A."/>
            <person name="Tidwell J."/>
            <person name="Bellgard S.E."/>
            <person name="Bellgard M.I."/>
        </authorList>
    </citation>
    <scope>NUCLEOTIDE SEQUENCE</scope>
    <source>
        <tissue evidence="1">Shoot tissue taken approximately 20 cm above the soil surface</tissue>
    </source>
</reference>
<reference evidence="1" key="1">
    <citation type="submission" date="2014-09" db="EMBL/GenBank/DDBJ databases">
        <authorList>
            <person name="Magalhaes I.L.F."/>
            <person name="Oliveira U."/>
            <person name="Santos F.R."/>
            <person name="Vidigal T.H.D.A."/>
            <person name="Brescovit A.D."/>
            <person name="Santos A.J."/>
        </authorList>
    </citation>
    <scope>NUCLEOTIDE SEQUENCE</scope>
    <source>
        <tissue evidence="1">Shoot tissue taken approximately 20 cm above the soil surface</tissue>
    </source>
</reference>
<organism evidence="1">
    <name type="scientific">Arundo donax</name>
    <name type="common">Giant reed</name>
    <name type="synonym">Donax arundinaceus</name>
    <dbReference type="NCBI Taxonomy" id="35708"/>
    <lineage>
        <taxon>Eukaryota</taxon>
        <taxon>Viridiplantae</taxon>
        <taxon>Streptophyta</taxon>
        <taxon>Embryophyta</taxon>
        <taxon>Tracheophyta</taxon>
        <taxon>Spermatophyta</taxon>
        <taxon>Magnoliopsida</taxon>
        <taxon>Liliopsida</taxon>
        <taxon>Poales</taxon>
        <taxon>Poaceae</taxon>
        <taxon>PACMAD clade</taxon>
        <taxon>Arundinoideae</taxon>
        <taxon>Arundineae</taxon>
        <taxon>Arundo</taxon>
    </lineage>
</organism>
<dbReference type="AlphaFoldDB" id="A0A0A9EM60"/>
<dbReference type="EMBL" id="GBRH01198940">
    <property type="protein sequence ID" value="JAD98955.1"/>
    <property type="molecule type" value="Transcribed_RNA"/>
</dbReference>
<protein>
    <submittedName>
        <fullName evidence="1">Uncharacterized protein</fullName>
    </submittedName>
</protein>
<sequence>MMMTVTLKPHHWRIASTARIVVAFPILPSSIALREGRKVEEELETSKNRSLMYRLINQ</sequence>
<name>A0A0A9EM60_ARUDO</name>
<accession>A0A0A9EM60</accession>
<proteinExistence type="predicted"/>